<comment type="caution">
    <text evidence="1">The sequence shown here is derived from an EMBL/GenBank/DDBJ whole genome shotgun (WGS) entry which is preliminary data.</text>
</comment>
<reference evidence="1 2" key="1">
    <citation type="submission" date="2021-06" db="EMBL/GenBank/DDBJ databases">
        <authorList>
            <person name="Kallberg Y."/>
            <person name="Tangrot J."/>
            <person name="Rosling A."/>
        </authorList>
    </citation>
    <scope>NUCLEOTIDE SEQUENCE [LARGE SCALE GENOMIC DNA]</scope>
    <source>
        <strain evidence="1 2">120-4 pot B 10/14</strain>
    </source>
</reference>
<sequence length="89" mass="10593">FEPNEIRLPITEEDRQVFRKIIADQELMGDIVMDDYQFLLRHEHNSKRACTVSQAEKVLINLPEDLLEKVLAYIEKRFKEVLLVPVLIW</sequence>
<accession>A0ABN7WN21</accession>
<dbReference type="Proteomes" id="UP000789901">
    <property type="component" value="Unassembled WGS sequence"/>
</dbReference>
<keyword evidence="2" id="KW-1185">Reference proteome</keyword>
<evidence type="ECO:0000313" key="1">
    <source>
        <dbReference type="EMBL" id="CAG8836434.1"/>
    </source>
</evidence>
<gene>
    <name evidence="1" type="ORF">GMARGA_LOCUS33037</name>
</gene>
<proteinExistence type="predicted"/>
<protein>
    <submittedName>
        <fullName evidence="1">38604_t:CDS:1</fullName>
    </submittedName>
</protein>
<dbReference type="EMBL" id="CAJVQB010053554">
    <property type="protein sequence ID" value="CAG8836434.1"/>
    <property type="molecule type" value="Genomic_DNA"/>
</dbReference>
<name>A0ABN7WN21_GIGMA</name>
<feature type="non-terminal residue" evidence="1">
    <location>
        <position position="1"/>
    </location>
</feature>
<evidence type="ECO:0000313" key="2">
    <source>
        <dbReference type="Proteomes" id="UP000789901"/>
    </source>
</evidence>
<organism evidence="1 2">
    <name type="scientific">Gigaspora margarita</name>
    <dbReference type="NCBI Taxonomy" id="4874"/>
    <lineage>
        <taxon>Eukaryota</taxon>
        <taxon>Fungi</taxon>
        <taxon>Fungi incertae sedis</taxon>
        <taxon>Mucoromycota</taxon>
        <taxon>Glomeromycotina</taxon>
        <taxon>Glomeromycetes</taxon>
        <taxon>Diversisporales</taxon>
        <taxon>Gigasporaceae</taxon>
        <taxon>Gigaspora</taxon>
    </lineage>
</organism>